<sequence>MRRFRRPDVSSLITSTFNASAAPSDPRNVYVVDQAEYQDKYRRLFRPLSKDWQTGYNNHPLRALANREGALAAEKFRLSDVAHQARNRTDTAIYNCDAHEHLGNMYRYNAAAAHCIFTENNEKAVPFSYDLHRLHAQEATFFAERIIKDAIAHRDPHVWLICGINSLPLGSLPFDEILSGRDSHVRIGTKNKSVMTAIEQMLQKKTLKWEAGDSGFKVILDNPSTSPPDESKNSSKKATHGSSAPRSTKPSKTHLTPAAA</sequence>
<dbReference type="OrthoDB" id="2870291at2759"/>
<dbReference type="AlphaFoldDB" id="A0A284QN90"/>
<dbReference type="InterPro" id="IPR036063">
    <property type="entry name" value="Smr_dom_sf"/>
</dbReference>
<accession>A0A284QN90</accession>
<evidence type="ECO:0000256" key="1">
    <source>
        <dbReference type="SAM" id="MobiDB-lite"/>
    </source>
</evidence>
<feature type="compositionally biased region" description="Polar residues" evidence="1">
    <location>
        <begin position="240"/>
        <end position="254"/>
    </location>
</feature>
<evidence type="ECO:0000313" key="4">
    <source>
        <dbReference type="Proteomes" id="UP000219338"/>
    </source>
</evidence>
<dbReference type="EMBL" id="FUEG01000001">
    <property type="protein sequence ID" value="SJK97937.1"/>
    <property type="molecule type" value="Genomic_DNA"/>
</dbReference>
<dbReference type="PANTHER" id="PTHR47417:SF1">
    <property type="entry name" value="SMR DOMAIN-CONTAINING PROTEIN YPL199C"/>
    <property type="match status" value="1"/>
</dbReference>
<dbReference type="InterPro" id="IPR013899">
    <property type="entry name" value="DUF1771"/>
</dbReference>
<feature type="region of interest" description="Disordered" evidence="1">
    <location>
        <begin position="218"/>
        <end position="260"/>
    </location>
</feature>
<proteinExistence type="predicted"/>
<name>A0A284QN90_ARMOS</name>
<dbReference type="OMA" id="CDAHEHL"/>
<dbReference type="PANTHER" id="PTHR47417">
    <property type="entry name" value="SMR DOMAIN-CONTAINING PROTEIN YPL199C"/>
    <property type="match status" value="1"/>
</dbReference>
<dbReference type="Gene3D" id="3.30.1370.110">
    <property type="match status" value="1"/>
</dbReference>
<dbReference type="Proteomes" id="UP000219338">
    <property type="component" value="Unassembled WGS sequence"/>
</dbReference>
<organism evidence="3 4">
    <name type="scientific">Armillaria ostoyae</name>
    <name type="common">Armillaria root rot fungus</name>
    <dbReference type="NCBI Taxonomy" id="47428"/>
    <lineage>
        <taxon>Eukaryota</taxon>
        <taxon>Fungi</taxon>
        <taxon>Dikarya</taxon>
        <taxon>Basidiomycota</taxon>
        <taxon>Agaricomycotina</taxon>
        <taxon>Agaricomycetes</taxon>
        <taxon>Agaricomycetidae</taxon>
        <taxon>Agaricales</taxon>
        <taxon>Marasmiineae</taxon>
        <taxon>Physalacriaceae</taxon>
        <taxon>Armillaria</taxon>
    </lineage>
</organism>
<keyword evidence="4" id="KW-1185">Reference proteome</keyword>
<dbReference type="SMART" id="SM01162">
    <property type="entry name" value="DUF1771"/>
    <property type="match status" value="1"/>
</dbReference>
<protein>
    <recommendedName>
        <fullName evidence="2">DUF1771 domain-containing protein</fullName>
    </recommendedName>
</protein>
<dbReference type="InterPro" id="IPR053020">
    <property type="entry name" value="Smr_domain_protein"/>
</dbReference>
<feature type="domain" description="DUF1771" evidence="2">
    <location>
        <begin position="59"/>
        <end position="122"/>
    </location>
</feature>
<reference evidence="4" key="1">
    <citation type="journal article" date="2017" name="Nat. Ecol. Evol.">
        <title>Genome expansion and lineage-specific genetic innovations in the forest pathogenic fungi Armillaria.</title>
        <authorList>
            <person name="Sipos G."/>
            <person name="Prasanna A.N."/>
            <person name="Walter M.C."/>
            <person name="O'Connor E."/>
            <person name="Balint B."/>
            <person name="Krizsan K."/>
            <person name="Kiss B."/>
            <person name="Hess J."/>
            <person name="Varga T."/>
            <person name="Slot J."/>
            <person name="Riley R."/>
            <person name="Boka B."/>
            <person name="Rigling D."/>
            <person name="Barry K."/>
            <person name="Lee J."/>
            <person name="Mihaltcheva S."/>
            <person name="LaButti K."/>
            <person name="Lipzen A."/>
            <person name="Waldron R."/>
            <person name="Moloney N.M."/>
            <person name="Sperisen C."/>
            <person name="Kredics L."/>
            <person name="Vagvoelgyi C."/>
            <person name="Patrignani A."/>
            <person name="Fitzpatrick D."/>
            <person name="Nagy I."/>
            <person name="Doyle S."/>
            <person name="Anderson J.B."/>
            <person name="Grigoriev I.V."/>
            <person name="Gueldener U."/>
            <person name="Muensterkoetter M."/>
            <person name="Nagy L.G."/>
        </authorList>
    </citation>
    <scope>NUCLEOTIDE SEQUENCE [LARGE SCALE GENOMIC DNA]</scope>
    <source>
        <strain evidence="4">C18/9</strain>
    </source>
</reference>
<gene>
    <name evidence="3" type="ORF">ARMOST_01193</name>
</gene>
<dbReference type="STRING" id="47428.A0A284QN90"/>
<evidence type="ECO:0000259" key="2">
    <source>
        <dbReference type="SMART" id="SM01162"/>
    </source>
</evidence>
<evidence type="ECO:0000313" key="3">
    <source>
        <dbReference type="EMBL" id="SJK97937.1"/>
    </source>
</evidence>